<evidence type="ECO:0000313" key="1">
    <source>
        <dbReference type="EMBL" id="KAK2574278.1"/>
    </source>
</evidence>
<dbReference type="Proteomes" id="UP001249851">
    <property type="component" value="Unassembled WGS sequence"/>
</dbReference>
<reference evidence="1" key="2">
    <citation type="journal article" date="2023" name="Science">
        <title>Genomic signatures of disease resistance in endangered staghorn corals.</title>
        <authorList>
            <person name="Vollmer S.V."/>
            <person name="Selwyn J.D."/>
            <person name="Despard B.A."/>
            <person name="Roesel C.L."/>
        </authorList>
    </citation>
    <scope>NUCLEOTIDE SEQUENCE</scope>
    <source>
        <strain evidence="1">K2</strain>
    </source>
</reference>
<dbReference type="EMBL" id="JARQWQ010000001">
    <property type="protein sequence ID" value="KAK2574278.1"/>
    <property type="molecule type" value="Genomic_DNA"/>
</dbReference>
<name>A0AAD9VH15_ACRCE</name>
<organism evidence="1 2">
    <name type="scientific">Acropora cervicornis</name>
    <name type="common">Staghorn coral</name>
    <dbReference type="NCBI Taxonomy" id="6130"/>
    <lineage>
        <taxon>Eukaryota</taxon>
        <taxon>Metazoa</taxon>
        <taxon>Cnidaria</taxon>
        <taxon>Anthozoa</taxon>
        <taxon>Hexacorallia</taxon>
        <taxon>Scleractinia</taxon>
        <taxon>Astrocoeniina</taxon>
        <taxon>Acroporidae</taxon>
        <taxon>Acropora</taxon>
    </lineage>
</organism>
<dbReference type="AlphaFoldDB" id="A0AAD9VH15"/>
<proteinExistence type="predicted"/>
<evidence type="ECO:0000313" key="2">
    <source>
        <dbReference type="Proteomes" id="UP001249851"/>
    </source>
</evidence>
<accession>A0AAD9VH15</accession>
<reference evidence="1" key="1">
    <citation type="journal article" date="2023" name="G3 (Bethesda)">
        <title>Whole genome assembly and annotation of the endangered Caribbean coral Acropora cervicornis.</title>
        <authorList>
            <person name="Selwyn J.D."/>
            <person name="Vollmer S.V."/>
        </authorList>
    </citation>
    <scope>NUCLEOTIDE SEQUENCE</scope>
    <source>
        <strain evidence="1">K2</strain>
    </source>
</reference>
<gene>
    <name evidence="1" type="ORF">P5673_000423</name>
</gene>
<sequence>MARAYVYIKVRSLLAVFVAFEVLNHENKNRAMGKTRQWIKRRDERGYFNNIVKELEIEGTAENKDMMRMSRAVFQRILSYIEQDITRKQVIGGNKVISPKERLAPTISHTQNCLALLPSFHGDHGYVVLIAHALNQQC</sequence>
<protein>
    <submittedName>
        <fullName evidence="1">Uncharacterized protein</fullName>
    </submittedName>
</protein>
<keyword evidence="2" id="KW-1185">Reference proteome</keyword>
<comment type="caution">
    <text evidence="1">The sequence shown here is derived from an EMBL/GenBank/DDBJ whole genome shotgun (WGS) entry which is preliminary data.</text>
</comment>